<dbReference type="GO" id="GO:2000032">
    <property type="term" value="P:regulation of secondary shoot formation"/>
    <property type="evidence" value="ECO:0007669"/>
    <property type="project" value="TreeGrafter"/>
</dbReference>
<dbReference type="Proteomes" id="UP000825729">
    <property type="component" value="Unassembled WGS sequence"/>
</dbReference>
<evidence type="ECO:0000313" key="10">
    <source>
        <dbReference type="Proteomes" id="UP000825729"/>
    </source>
</evidence>
<name>A0AAV7DWK7_ARIFI</name>
<evidence type="ECO:0000256" key="1">
    <source>
        <dbReference type="ARBA" id="ARBA00004123"/>
    </source>
</evidence>
<gene>
    <name evidence="9" type="ORF">H6P81_019518</name>
</gene>
<keyword evidence="5" id="KW-0539">Nucleus</keyword>
<dbReference type="PANTHER" id="PTHR31072:SF93">
    <property type="entry name" value="TRANSCRIPTION FACTOR TCP24"/>
    <property type="match status" value="1"/>
</dbReference>
<feature type="compositionally biased region" description="Polar residues" evidence="6">
    <location>
        <begin position="240"/>
        <end position="264"/>
    </location>
</feature>
<evidence type="ECO:0008006" key="11">
    <source>
        <dbReference type="Google" id="ProtNLM"/>
    </source>
</evidence>
<proteinExistence type="predicted"/>
<evidence type="ECO:0000256" key="2">
    <source>
        <dbReference type="ARBA" id="ARBA00023015"/>
    </source>
</evidence>
<keyword evidence="2" id="KW-0805">Transcription regulation</keyword>
<feature type="compositionally biased region" description="Basic and acidic residues" evidence="6">
    <location>
        <begin position="201"/>
        <end position="239"/>
    </location>
</feature>
<evidence type="ECO:0000259" key="7">
    <source>
        <dbReference type="PROSITE" id="PS51369"/>
    </source>
</evidence>
<dbReference type="GO" id="GO:0005634">
    <property type="term" value="C:nucleus"/>
    <property type="evidence" value="ECO:0007669"/>
    <property type="project" value="UniProtKB-SubCell"/>
</dbReference>
<dbReference type="InterPro" id="IPR005333">
    <property type="entry name" value="Transcription_factor_TCP"/>
</dbReference>
<feature type="compositionally biased region" description="Low complexity" evidence="6">
    <location>
        <begin position="163"/>
        <end position="175"/>
    </location>
</feature>
<sequence length="623" mass="69242">MEVQEIHSQSRKRWRNGRSNDATKLGQKMGDTYQDEDEDEGEGEGVEDKGQLLAWHSSRIFRVSRASGGKDRHSKVLTAKGLRDRRVRLSVSTAIQFYDLQDRLGYDQPSKAVEWLIKKAADAIAELPSLNGAFPPTPQQASDDKRSETGFEPEAENELNSYQNQQQNQQKQQQQLFSLTKSAGSSTSETSKGSVLSLSRSEIRVKARERARERAAKEKEKDKDRDKEKEKVSHLHDHNPQSNSQGSFTELLTGANNSSSSTIATGHHDHNSNLVNKQFRHFPSVPMDYLGHTMLGPPVSKPQYPSGFSSQTHFGSPSLTAVPLNITTTGGDHSELQQFSFLTDHLIPVAASPPTTDYNLNFSISSSLAGFNRGTLQSNSQSPLPHVQRFSSPVDGPVPFFIGPPGPDNQFPAGFDGRLHLYYGDGCRQSDLKGKELILTRDIHFQQIVLLDPETKITLGTNPDVFGEKSANSWKVCVNVTARGGERICNARPGRSRPPSCLLFTPFKTSDFKYIYLESHSVSSMIHDEVGTTAPAPMNILYISTTTTVCFLAGWPITYRQRNSITRRKAQVEMHKLEPTSNKFLGRVGCQTHLFKDTRSKSPPPIGAKNQRIFSLISSKLSE</sequence>
<evidence type="ECO:0000256" key="3">
    <source>
        <dbReference type="ARBA" id="ARBA00023125"/>
    </source>
</evidence>
<comment type="caution">
    <text evidence="9">The sequence shown here is derived from an EMBL/GenBank/DDBJ whole genome shotgun (WGS) entry which is preliminary data.</text>
</comment>
<dbReference type="InterPro" id="IPR017888">
    <property type="entry name" value="CYC/TB1_R_domain"/>
</dbReference>
<feature type="compositionally biased region" description="Polar residues" evidence="6">
    <location>
        <begin position="176"/>
        <end position="200"/>
    </location>
</feature>
<organism evidence="9 10">
    <name type="scientific">Aristolochia fimbriata</name>
    <name type="common">White veined hardy Dutchman's pipe vine</name>
    <dbReference type="NCBI Taxonomy" id="158543"/>
    <lineage>
        <taxon>Eukaryota</taxon>
        <taxon>Viridiplantae</taxon>
        <taxon>Streptophyta</taxon>
        <taxon>Embryophyta</taxon>
        <taxon>Tracheophyta</taxon>
        <taxon>Spermatophyta</taxon>
        <taxon>Magnoliopsida</taxon>
        <taxon>Magnoliidae</taxon>
        <taxon>Piperales</taxon>
        <taxon>Aristolochiaceae</taxon>
        <taxon>Aristolochia</taxon>
    </lineage>
</organism>
<feature type="region of interest" description="Disordered" evidence="6">
    <location>
        <begin position="1"/>
        <end position="50"/>
    </location>
</feature>
<comment type="subcellular location">
    <subcellularLocation>
        <location evidence="1">Nucleus</location>
    </subcellularLocation>
</comment>
<evidence type="ECO:0000256" key="5">
    <source>
        <dbReference type="ARBA" id="ARBA00023242"/>
    </source>
</evidence>
<evidence type="ECO:0000313" key="9">
    <source>
        <dbReference type="EMBL" id="KAG9439353.1"/>
    </source>
</evidence>
<evidence type="ECO:0000256" key="4">
    <source>
        <dbReference type="ARBA" id="ARBA00023163"/>
    </source>
</evidence>
<feature type="domain" description="TCP" evidence="7">
    <location>
        <begin position="69"/>
        <end position="127"/>
    </location>
</feature>
<keyword evidence="10" id="KW-1185">Reference proteome</keyword>
<feature type="domain" description="R" evidence="8">
    <location>
        <begin position="201"/>
        <end position="219"/>
    </location>
</feature>
<dbReference type="AlphaFoldDB" id="A0AAV7DWK7"/>
<dbReference type="PROSITE" id="PS51370">
    <property type="entry name" value="R"/>
    <property type="match status" value="1"/>
</dbReference>
<evidence type="ECO:0000256" key="6">
    <source>
        <dbReference type="SAM" id="MobiDB-lite"/>
    </source>
</evidence>
<dbReference type="EMBL" id="JAINDJ010000008">
    <property type="protein sequence ID" value="KAG9439353.1"/>
    <property type="molecule type" value="Genomic_DNA"/>
</dbReference>
<accession>A0AAV7DWK7</accession>
<feature type="region of interest" description="Disordered" evidence="6">
    <location>
        <begin position="129"/>
        <end position="270"/>
    </location>
</feature>
<reference evidence="9 10" key="1">
    <citation type="submission" date="2021-07" db="EMBL/GenBank/DDBJ databases">
        <title>The Aristolochia fimbriata genome: insights into angiosperm evolution, floral development and chemical biosynthesis.</title>
        <authorList>
            <person name="Jiao Y."/>
        </authorList>
    </citation>
    <scope>NUCLEOTIDE SEQUENCE [LARGE SCALE GENOMIC DNA]</scope>
    <source>
        <strain evidence="9">IBCAS-2021</strain>
        <tissue evidence="9">Leaf</tissue>
    </source>
</reference>
<dbReference type="Pfam" id="PF03634">
    <property type="entry name" value="TCP"/>
    <property type="match status" value="1"/>
</dbReference>
<evidence type="ECO:0000259" key="8">
    <source>
        <dbReference type="PROSITE" id="PS51370"/>
    </source>
</evidence>
<keyword evidence="4" id="KW-0804">Transcription</keyword>
<dbReference type="GO" id="GO:0003700">
    <property type="term" value="F:DNA-binding transcription factor activity"/>
    <property type="evidence" value="ECO:0007669"/>
    <property type="project" value="InterPro"/>
</dbReference>
<dbReference type="PANTHER" id="PTHR31072">
    <property type="entry name" value="TRANSCRIPTION FACTOR TCP4-RELATED"/>
    <property type="match status" value="1"/>
</dbReference>
<dbReference type="InterPro" id="IPR017887">
    <property type="entry name" value="TF_TCP_subgr"/>
</dbReference>
<keyword evidence="3" id="KW-0238">DNA-binding</keyword>
<protein>
    <recommendedName>
        <fullName evidence="11">CINCINNATA1</fullName>
    </recommendedName>
</protein>
<dbReference type="GO" id="GO:0043565">
    <property type="term" value="F:sequence-specific DNA binding"/>
    <property type="evidence" value="ECO:0007669"/>
    <property type="project" value="TreeGrafter"/>
</dbReference>
<feature type="compositionally biased region" description="Acidic residues" evidence="6">
    <location>
        <begin position="33"/>
        <end position="45"/>
    </location>
</feature>
<dbReference type="PROSITE" id="PS51369">
    <property type="entry name" value="TCP"/>
    <property type="match status" value="1"/>
</dbReference>